<name>A0A2X0MKI2_9BASI</name>
<proteinExistence type="predicted"/>
<dbReference type="EMBL" id="FQNC01000068">
    <property type="protein sequence ID" value="SGZ07263.1"/>
    <property type="molecule type" value="Genomic_DNA"/>
</dbReference>
<evidence type="ECO:0000313" key="1">
    <source>
        <dbReference type="EMBL" id="SGZ07263.1"/>
    </source>
</evidence>
<keyword evidence="2" id="KW-1185">Reference proteome</keyword>
<dbReference type="Proteomes" id="UP000249464">
    <property type="component" value="Unassembled WGS sequence"/>
</dbReference>
<accession>A0A2X0MKI2</accession>
<sequence length="356" mass="39443">MSTRMIGSLRFSSLFRPRFTPICSKTHTAATSRSAPTAAENPLLCPRFRDASPLQRVEMVKVGRHLQSPKLDVDDLTDRLQGLTCAVQDMTIVALTLAALEKPFARDARSGGDQAAVADDPSVPKLGIREQLFGPDLKEKLFRDLMTMDNLPLLMSTSILDAVKLLWDNPDLKLTKSGPTDFRRHFSLVRECGKSQILSSIAAPQTLATVVAIEFEDFELKYNKEGLRIYTDGLAGLQVMSQKRGRSSFPGVLSIARTPVWHSSLHLLTSYWSSLVDGRLHLLLDHGYSAVVENPSTNSDAPHRPGISVLISLFMTHHPSFEIEAPSEDVKNKVRDKMYSLPKYDFDGLPIISGTL</sequence>
<organism evidence="1 2">
    <name type="scientific">Microbotryum silenes-dioicae</name>
    <dbReference type="NCBI Taxonomy" id="796604"/>
    <lineage>
        <taxon>Eukaryota</taxon>
        <taxon>Fungi</taxon>
        <taxon>Dikarya</taxon>
        <taxon>Basidiomycota</taxon>
        <taxon>Pucciniomycotina</taxon>
        <taxon>Microbotryomycetes</taxon>
        <taxon>Microbotryales</taxon>
        <taxon>Microbotryaceae</taxon>
        <taxon>Microbotryum</taxon>
    </lineage>
</organism>
<protein>
    <submittedName>
        <fullName evidence="1">BQ5605_C031g11004 protein</fullName>
    </submittedName>
</protein>
<evidence type="ECO:0000313" key="2">
    <source>
        <dbReference type="Proteomes" id="UP000249464"/>
    </source>
</evidence>
<gene>
    <name evidence="1" type="primary">BQ5605_C031g11004</name>
    <name evidence="1" type="ORF">BQ5605_C031G11004</name>
</gene>
<reference evidence="1 2" key="1">
    <citation type="submission" date="2016-11" db="EMBL/GenBank/DDBJ databases">
        <authorList>
            <person name="Jaros S."/>
            <person name="Januszkiewicz K."/>
            <person name="Wedrychowicz H."/>
        </authorList>
    </citation>
    <scope>NUCLEOTIDE SEQUENCE [LARGE SCALE GENOMIC DNA]</scope>
</reference>
<dbReference type="AlphaFoldDB" id="A0A2X0MKI2"/>